<keyword evidence="7" id="KW-1185">Reference proteome</keyword>
<feature type="transmembrane region" description="Helical" evidence="5">
    <location>
        <begin position="440"/>
        <end position="462"/>
    </location>
</feature>
<reference evidence="6 7" key="1">
    <citation type="submission" date="2016-03" db="EMBL/GenBank/DDBJ databases">
        <title>Fine-scale spatial genetic structure of a fungal parasite of coffee scale insects.</title>
        <authorList>
            <person name="Jackson D."/>
            <person name="Zemenick K.A."/>
            <person name="Malloure B."/>
            <person name="Quandt C.A."/>
            <person name="James T.Y."/>
        </authorList>
    </citation>
    <scope>NUCLEOTIDE SEQUENCE [LARGE SCALE GENOMIC DNA]</scope>
    <source>
        <strain evidence="6 7">UM487</strain>
    </source>
</reference>
<feature type="non-terminal residue" evidence="6">
    <location>
        <position position="1"/>
    </location>
</feature>
<evidence type="ECO:0000256" key="4">
    <source>
        <dbReference type="ARBA" id="ARBA00023136"/>
    </source>
</evidence>
<feature type="transmembrane region" description="Helical" evidence="5">
    <location>
        <begin position="58"/>
        <end position="80"/>
    </location>
</feature>
<feature type="transmembrane region" description="Helical" evidence="5">
    <location>
        <begin position="290"/>
        <end position="307"/>
    </location>
</feature>
<comment type="subcellular location">
    <subcellularLocation>
        <location evidence="1">Membrane</location>
        <topology evidence="1">Multi-pass membrane protein</topology>
    </subcellularLocation>
</comment>
<name>A0A179IC79_CORDF</name>
<dbReference type="InterPro" id="IPR036259">
    <property type="entry name" value="MFS_trans_sf"/>
</dbReference>
<evidence type="ECO:0000256" key="5">
    <source>
        <dbReference type="SAM" id="Phobius"/>
    </source>
</evidence>
<feature type="transmembrane region" description="Helical" evidence="5">
    <location>
        <begin position="379"/>
        <end position="400"/>
    </location>
</feature>
<organism evidence="6 7">
    <name type="scientific">Cordyceps confragosa</name>
    <name type="common">Lecanicillium lecanii</name>
    <dbReference type="NCBI Taxonomy" id="2714763"/>
    <lineage>
        <taxon>Eukaryota</taxon>
        <taxon>Fungi</taxon>
        <taxon>Dikarya</taxon>
        <taxon>Ascomycota</taxon>
        <taxon>Pezizomycotina</taxon>
        <taxon>Sordariomycetes</taxon>
        <taxon>Hypocreomycetidae</taxon>
        <taxon>Hypocreales</taxon>
        <taxon>Cordycipitaceae</taxon>
        <taxon>Akanthomyces</taxon>
    </lineage>
</organism>
<evidence type="ECO:0008006" key="8">
    <source>
        <dbReference type="Google" id="ProtNLM"/>
    </source>
</evidence>
<protein>
    <recommendedName>
        <fullName evidence="8">Major facilitator superfamily (MFS) profile domain-containing protein</fullName>
    </recommendedName>
</protein>
<dbReference type="Gene3D" id="1.20.1720.10">
    <property type="entry name" value="Multidrug resistance protein D"/>
    <property type="match status" value="1"/>
</dbReference>
<keyword evidence="2 5" id="KW-0812">Transmembrane</keyword>
<sequence>TAVTAGITTFCLGFGFAPMALAPLSEAWGRYPIFVAAGSVYLVFQTLCSVMPHVAGMLVCRLFVGVGASVFSAVVGGVIADLWGKEERNTPMALFSGSVLLGTGAGPLVSAALIRIIKNRTQAWQWTFWHQVIMDAVLVGFLNVFFKESRASVLLTRKAKTLNAWYDQLENRGVYGVWISFANVNVASSSEVWLSQPRGSDSDDQDHQEPVRVQSPELRRVRWVVKADELRPTLKDLIVTSIRRPFALLCTEPVVFCFSLWAAFSWGVLYLSFSVVPYLYNGDLDMSSRVYISMMAATAVATITGVFQEQLLKNPSWKSLEAGGRPTDSKFWQLMRRKFPAEAPESRLYFACITAMFLPAGLFAAFLSPDSWKGYAQAIGLGFALWGIYSVYLATFNYLADTYHVYASSALASQSLCRNLLGGAFPLIATPLFRNLGTRAAGGILGGVATGLTVIPWVLVFFGERIRSRSKFAISLEKS</sequence>
<evidence type="ECO:0000256" key="2">
    <source>
        <dbReference type="ARBA" id="ARBA00022692"/>
    </source>
</evidence>
<dbReference type="Proteomes" id="UP000243081">
    <property type="component" value="Unassembled WGS sequence"/>
</dbReference>
<dbReference type="Gene3D" id="1.20.1250.20">
    <property type="entry name" value="MFS general substrate transporter like domains"/>
    <property type="match status" value="1"/>
</dbReference>
<dbReference type="OMA" id="MTWIACA"/>
<accession>A0A179IC79</accession>
<comment type="caution">
    <text evidence="6">The sequence shown here is derived from an EMBL/GenBank/DDBJ whole genome shotgun (WGS) entry which is preliminary data.</text>
</comment>
<dbReference type="GO" id="GO:0005886">
    <property type="term" value="C:plasma membrane"/>
    <property type="evidence" value="ECO:0007669"/>
    <property type="project" value="TreeGrafter"/>
</dbReference>
<dbReference type="PANTHER" id="PTHR23502:SF134">
    <property type="entry name" value="MAJOR FACILITATOR SUPERFAMILY (MFS) PROFILE DOMAIN-CONTAINING PROTEIN-RELATED"/>
    <property type="match status" value="1"/>
</dbReference>
<dbReference type="PANTHER" id="PTHR23502">
    <property type="entry name" value="MAJOR FACILITATOR SUPERFAMILY"/>
    <property type="match status" value="1"/>
</dbReference>
<keyword evidence="4 5" id="KW-0472">Membrane</keyword>
<evidence type="ECO:0000313" key="7">
    <source>
        <dbReference type="Proteomes" id="UP000243081"/>
    </source>
</evidence>
<dbReference type="AlphaFoldDB" id="A0A179IC79"/>
<gene>
    <name evidence="6" type="ORF">LLEC1_07454</name>
</gene>
<dbReference type="InterPro" id="IPR011701">
    <property type="entry name" value="MFS"/>
</dbReference>
<feature type="transmembrane region" description="Helical" evidence="5">
    <location>
        <begin position="92"/>
        <end position="114"/>
    </location>
</feature>
<dbReference type="Pfam" id="PF07690">
    <property type="entry name" value="MFS_1"/>
    <property type="match status" value="1"/>
</dbReference>
<dbReference type="EMBL" id="LUKN01001761">
    <property type="protein sequence ID" value="OAR00287.1"/>
    <property type="molecule type" value="Genomic_DNA"/>
</dbReference>
<dbReference type="SUPFAM" id="SSF103473">
    <property type="entry name" value="MFS general substrate transporter"/>
    <property type="match status" value="1"/>
</dbReference>
<feature type="transmembrane region" description="Helical" evidence="5">
    <location>
        <begin position="31"/>
        <end position="51"/>
    </location>
</feature>
<keyword evidence="3 5" id="KW-1133">Transmembrane helix</keyword>
<evidence type="ECO:0000256" key="1">
    <source>
        <dbReference type="ARBA" id="ARBA00004141"/>
    </source>
</evidence>
<evidence type="ECO:0000313" key="6">
    <source>
        <dbReference type="EMBL" id="OAR00287.1"/>
    </source>
</evidence>
<evidence type="ECO:0000256" key="3">
    <source>
        <dbReference type="ARBA" id="ARBA00022989"/>
    </source>
</evidence>
<dbReference type="GO" id="GO:0022857">
    <property type="term" value="F:transmembrane transporter activity"/>
    <property type="evidence" value="ECO:0007669"/>
    <property type="project" value="InterPro"/>
</dbReference>
<dbReference type="OrthoDB" id="6770063at2759"/>
<proteinExistence type="predicted"/>
<feature type="transmembrane region" description="Helical" evidence="5">
    <location>
        <begin position="348"/>
        <end position="367"/>
    </location>
</feature>
<feature type="transmembrane region" description="Helical" evidence="5">
    <location>
        <begin position="253"/>
        <end position="278"/>
    </location>
</feature>